<evidence type="ECO:0008006" key="3">
    <source>
        <dbReference type="Google" id="ProtNLM"/>
    </source>
</evidence>
<dbReference type="GeneID" id="26135671"/>
<proteinExistence type="predicted"/>
<reference evidence="1 2" key="1">
    <citation type="journal article" date="2016" name="Genome Announc.">
        <title>Complete genome sequence of the hyperthermophilic and piezophilic archaeon Thermococcus barophilus Ch5, capable of growth at the expense of hydrogenogenesis from carbon monoxide and formate.</title>
        <authorList>
            <person name="Oger P."/>
            <person name="Sokolova T.G."/>
            <person name="Kozhevnikova D.A."/>
            <person name="Taranov E.A."/>
            <person name="Vannier P."/>
            <person name="Lee H.S."/>
            <person name="Kwon K.K."/>
            <person name="Kang S.G."/>
            <person name="Lee J.H."/>
            <person name="Bonch-Osmolovskaya E.A."/>
            <person name="Lebedinsky A.V."/>
        </authorList>
    </citation>
    <scope>NUCLEOTIDE SEQUENCE [LARGE SCALE GENOMIC DNA]</scope>
    <source>
        <strain evidence="2">Ch5</strain>
    </source>
</reference>
<dbReference type="Proteomes" id="UP000066042">
    <property type="component" value="Chromosome"/>
</dbReference>
<name>A0A0S1X988_THEBA</name>
<dbReference type="EMBL" id="CP013050">
    <property type="protein sequence ID" value="ALM74355.1"/>
    <property type="molecule type" value="Genomic_DNA"/>
</dbReference>
<dbReference type="RefSeq" id="WP_056933269.1">
    <property type="nucleotide sequence ID" value="NZ_CP013050.1"/>
</dbReference>
<evidence type="ECO:0000313" key="2">
    <source>
        <dbReference type="Proteomes" id="UP000066042"/>
    </source>
</evidence>
<gene>
    <name evidence="1" type="ORF">TBCH5v1_0382</name>
</gene>
<organism evidence="1 2">
    <name type="scientific">Thermococcus barophilus</name>
    <dbReference type="NCBI Taxonomy" id="55802"/>
    <lineage>
        <taxon>Archaea</taxon>
        <taxon>Methanobacteriati</taxon>
        <taxon>Methanobacteriota</taxon>
        <taxon>Thermococci</taxon>
        <taxon>Thermococcales</taxon>
        <taxon>Thermococcaceae</taxon>
        <taxon>Thermococcus</taxon>
    </lineage>
</organism>
<protein>
    <recommendedName>
        <fullName evidence="3">Bacterial repeat domain-containing protein</fullName>
    </recommendedName>
</protein>
<dbReference type="STRING" id="55802.TBCH5v1_0382"/>
<evidence type="ECO:0000313" key="1">
    <source>
        <dbReference type="EMBL" id="ALM74355.1"/>
    </source>
</evidence>
<accession>A0A0S1X988</accession>
<sequence>MKRWSLFLIIVMIFSIVPVSTIGFVNAATYVPIPEIQGYSSSSPYTGQTVITTGVVTAVASKGFFYAKWNRSVDWNLCLYWLSTFSSGRRFSGS</sequence>
<dbReference type="AlphaFoldDB" id="A0A0S1X988"/>